<dbReference type="GO" id="GO:0000166">
    <property type="term" value="F:nucleotide binding"/>
    <property type="evidence" value="ECO:0007669"/>
    <property type="project" value="UniProtKB-KW"/>
</dbReference>
<proteinExistence type="inferred from homology"/>
<evidence type="ECO:0000256" key="5">
    <source>
        <dbReference type="ARBA" id="ARBA00004661"/>
    </source>
</evidence>
<keyword evidence="10 18" id="KW-0028">Amino-acid biosynthesis</keyword>
<evidence type="ECO:0000313" key="21">
    <source>
        <dbReference type="EMBL" id="KRM88871.1"/>
    </source>
</evidence>
<dbReference type="GO" id="GO:0008652">
    <property type="term" value="P:amino acid biosynthetic process"/>
    <property type="evidence" value="ECO:0007669"/>
    <property type="project" value="UniProtKB-KW"/>
</dbReference>
<evidence type="ECO:0000256" key="15">
    <source>
        <dbReference type="ARBA" id="ARBA00023141"/>
    </source>
</evidence>
<dbReference type="GO" id="GO:0046872">
    <property type="term" value="F:metal ion binding"/>
    <property type="evidence" value="ECO:0007669"/>
    <property type="project" value="UniProtKB-KW"/>
</dbReference>
<dbReference type="InterPro" id="IPR030963">
    <property type="entry name" value="DHQ_synth_fam"/>
</dbReference>
<comment type="catalytic activity">
    <reaction evidence="1 18">
        <text>7-phospho-2-dehydro-3-deoxy-D-arabino-heptonate = 3-dehydroquinate + phosphate</text>
        <dbReference type="Rhea" id="RHEA:21968"/>
        <dbReference type="ChEBI" id="CHEBI:32364"/>
        <dbReference type="ChEBI" id="CHEBI:43474"/>
        <dbReference type="ChEBI" id="CHEBI:58394"/>
        <dbReference type="EC" id="4.2.3.4"/>
    </reaction>
</comment>
<dbReference type="RefSeq" id="WP_010581386.1">
    <property type="nucleotide sequence ID" value="NZ_AHYZ01000183.1"/>
</dbReference>
<comment type="cofactor">
    <cofactor evidence="2 18">
        <name>NAD(+)</name>
        <dbReference type="ChEBI" id="CHEBI:57540"/>
    </cofactor>
</comment>
<evidence type="ECO:0000256" key="1">
    <source>
        <dbReference type="ARBA" id="ARBA00001393"/>
    </source>
</evidence>
<dbReference type="SUPFAM" id="SSF56796">
    <property type="entry name" value="Dehydroquinate synthase-like"/>
    <property type="match status" value="1"/>
</dbReference>
<dbReference type="eggNOG" id="COG0337">
    <property type="taxonomic scope" value="Bacteria"/>
</dbReference>
<keyword evidence="13 18" id="KW-0862">Zinc</keyword>
<evidence type="ECO:0000256" key="11">
    <source>
        <dbReference type="ARBA" id="ARBA00022723"/>
    </source>
</evidence>
<evidence type="ECO:0000256" key="12">
    <source>
        <dbReference type="ARBA" id="ARBA00022741"/>
    </source>
</evidence>
<dbReference type="NCBIfam" id="TIGR01357">
    <property type="entry name" value="aroB"/>
    <property type="match status" value="1"/>
</dbReference>
<sequence>MEQTIKVKTAHHAYAVKIIPNGLSQLGIYLSKIWSKRQIAIITDENVAPIYAEQVRQQLGSAGFTAQLLVIPAGERSKSWQQLIKLIDQLAAWHFTRSDGILAVGGGVIGDLAGLAASIYLRGISIVQVPTSLLAQVDSSVGGKTAIDLTAGKNLVGTFYQPDLVLIDPTVLQTLPERLVIEGYGEVIKCAALVGSNFWQLTSKIHSVADIYKFSSELIAASVAFKAKVVTEDETETHQRQLLNLGHTLGHAVERAAAGRLFHGEAVAIGLYQICRLFEKAKLTVSPTTEQVAQRLQAVGLPLTDEALATPAFYAALTHDKKIHDGRLTLIYLEKIGQPNFYPWSLKKVIIWLKRELPTIN</sequence>
<evidence type="ECO:0000256" key="13">
    <source>
        <dbReference type="ARBA" id="ARBA00022833"/>
    </source>
</evidence>
<gene>
    <name evidence="18" type="primary">aroB</name>
    <name evidence="21" type="ORF">FD21_GL000659</name>
</gene>
<keyword evidence="11 18" id="KW-0479">Metal-binding</keyword>
<evidence type="ECO:0000313" key="22">
    <source>
        <dbReference type="Proteomes" id="UP000051576"/>
    </source>
</evidence>
<reference evidence="21 22" key="1">
    <citation type="journal article" date="2015" name="Genome Announc.">
        <title>Expanding the biotechnology potential of lactobacilli through comparative genomics of 213 strains and associated genera.</title>
        <authorList>
            <person name="Sun Z."/>
            <person name="Harris H.M."/>
            <person name="McCann A."/>
            <person name="Guo C."/>
            <person name="Argimon S."/>
            <person name="Zhang W."/>
            <person name="Yang X."/>
            <person name="Jeffery I.B."/>
            <person name="Cooney J.C."/>
            <person name="Kagawa T.F."/>
            <person name="Liu W."/>
            <person name="Song Y."/>
            <person name="Salvetti E."/>
            <person name="Wrobel A."/>
            <person name="Rasinkangas P."/>
            <person name="Parkhill J."/>
            <person name="Rea M.C."/>
            <person name="O'Sullivan O."/>
            <person name="Ritari J."/>
            <person name="Douillard F.P."/>
            <person name="Paul Ross R."/>
            <person name="Yang R."/>
            <person name="Briner A.E."/>
            <person name="Felis G.E."/>
            <person name="de Vos W.M."/>
            <person name="Barrangou R."/>
            <person name="Klaenhammer T.R."/>
            <person name="Caufield P.W."/>
            <person name="Cui Y."/>
            <person name="Zhang H."/>
            <person name="O'Toole P.W."/>
        </authorList>
    </citation>
    <scope>NUCLEOTIDE SEQUENCE [LARGE SCALE GENOMIC DNA]</scope>
    <source>
        <strain evidence="21 22">DSM 20605</strain>
    </source>
</reference>
<feature type="binding site" evidence="18">
    <location>
        <position position="186"/>
    </location>
    <ligand>
        <name>Zn(2+)</name>
        <dbReference type="ChEBI" id="CHEBI:29105"/>
    </ligand>
</feature>
<evidence type="ECO:0000256" key="3">
    <source>
        <dbReference type="ARBA" id="ARBA00001947"/>
    </source>
</evidence>
<dbReference type="InterPro" id="IPR016037">
    <property type="entry name" value="DHQ_synth_AroB"/>
</dbReference>
<dbReference type="PANTHER" id="PTHR43622">
    <property type="entry name" value="3-DEHYDROQUINATE SYNTHASE"/>
    <property type="match status" value="1"/>
</dbReference>
<keyword evidence="16 18" id="KW-0456">Lyase</keyword>
<evidence type="ECO:0000259" key="20">
    <source>
        <dbReference type="Pfam" id="PF24621"/>
    </source>
</evidence>
<feature type="binding site" evidence="18">
    <location>
        <position position="144"/>
    </location>
    <ligand>
        <name>NAD(+)</name>
        <dbReference type="ChEBI" id="CHEBI:57540"/>
    </ligand>
</feature>
<dbReference type="Pfam" id="PF01761">
    <property type="entry name" value="DHQ_synthase"/>
    <property type="match status" value="1"/>
</dbReference>
<keyword evidence="22" id="KW-1185">Reference proteome</keyword>
<dbReference type="Gene3D" id="3.40.50.1970">
    <property type="match status" value="1"/>
</dbReference>
<dbReference type="AlphaFoldDB" id="A0A0R2CBA8"/>
<dbReference type="FunFam" id="3.40.50.1970:FF:000007">
    <property type="entry name" value="Pentafunctional AROM polypeptide"/>
    <property type="match status" value="1"/>
</dbReference>
<keyword evidence="17 18" id="KW-0170">Cobalt</keyword>
<dbReference type="STRING" id="1133569.FD21_GL000659"/>
<dbReference type="InterPro" id="IPR056179">
    <property type="entry name" value="DHQS_C"/>
</dbReference>
<comment type="caution">
    <text evidence="18">Lacks conserved residue(s) required for the propagation of feature annotation.</text>
</comment>
<keyword evidence="12 18" id="KW-0547">Nucleotide-binding</keyword>
<dbReference type="EC" id="4.2.3.4" evidence="7 18"/>
<evidence type="ECO:0000259" key="19">
    <source>
        <dbReference type="Pfam" id="PF01761"/>
    </source>
</evidence>
<dbReference type="GO" id="GO:0009423">
    <property type="term" value="P:chorismate biosynthetic process"/>
    <property type="evidence" value="ECO:0007669"/>
    <property type="project" value="UniProtKB-UniRule"/>
</dbReference>
<dbReference type="UniPathway" id="UPA00053">
    <property type="reaction ID" value="UER00085"/>
</dbReference>
<keyword evidence="15 18" id="KW-0057">Aromatic amino acid biosynthesis</keyword>
<comment type="subcellular location">
    <subcellularLocation>
        <location evidence="4 18">Cytoplasm</location>
    </subcellularLocation>
</comment>
<dbReference type="Gene3D" id="1.20.1090.10">
    <property type="entry name" value="Dehydroquinate synthase-like - alpha domain"/>
    <property type="match status" value="1"/>
</dbReference>
<comment type="pathway">
    <text evidence="5 18">Metabolic intermediate biosynthesis; chorismate biosynthesis; chorismate from D-erythrose 4-phosphate and phosphoenolpyruvate: step 2/7.</text>
</comment>
<dbReference type="CDD" id="cd08195">
    <property type="entry name" value="DHQS"/>
    <property type="match status" value="1"/>
</dbReference>
<feature type="binding site" evidence="18">
    <location>
        <position position="247"/>
    </location>
    <ligand>
        <name>Zn(2+)</name>
        <dbReference type="ChEBI" id="CHEBI:29105"/>
    </ligand>
</feature>
<feature type="binding site" evidence="18">
    <location>
        <begin position="131"/>
        <end position="132"/>
    </location>
    <ligand>
        <name>NAD(+)</name>
        <dbReference type="ChEBI" id="CHEBI:57540"/>
    </ligand>
</feature>
<evidence type="ECO:0000256" key="16">
    <source>
        <dbReference type="ARBA" id="ARBA00023239"/>
    </source>
</evidence>
<comment type="cofactor">
    <cofactor evidence="18">
        <name>Co(2+)</name>
        <dbReference type="ChEBI" id="CHEBI:48828"/>
    </cofactor>
    <cofactor evidence="18">
        <name>Zn(2+)</name>
        <dbReference type="ChEBI" id="CHEBI:29105"/>
    </cofactor>
    <text evidence="18">Binds 1 divalent metal cation per subunit. Can use either Co(2+) or Zn(2+).</text>
</comment>
<comment type="cofactor">
    <cofactor evidence="3">
        <name>Zn(2+)</name>
        <dbReference type="ChEBI" id="CHEBI:29105"/>
    </cofactor>
</comment>
<comment type="similarity">
    <text evidence="6 18">Belongs to the sugar phosphate cyclases superfamily. Dehydroquinate synthase family.</text>
</comment>
<dbReference type="PIRSF" id="PIRSF001455">
    <property type="entry name" value="DHQ_synth"/>
    <property type="match status" value="1"/>
</dbReference>
<evidence type="ECO:0000256" key="2">
    <source>
        <dbReference type="ARBA" id="ARBA00001911"/>
    </source>
</evidence>
<dbReference type="EMBL" id="AYYX01000019">
    <property type="protein sequence ID" value="KRM88871.1"/>
    <property type="molecule type" value="Genomic_DNA"/>
</dbReference>
<organism evidence="21 22">
    <name type="scientific">Liquorilactobacillus vini DSM 20605</name>
    <dbReference type="NCBI Taxonomy" id="1133569"/>
    <lineage>
        <taxon>Bacteria</taxon>
        <taxon>Bacillati</taxon>
        <taxon>Bacillota</taxon>
        <taxon>Bacilli</taxon>
        <taxon>Lactobacillales</taxon>
        <taxon>Lactobacillaceae</taxon>
        <taxon>Liquorilactobacillus</taxon>
    </lineage>
</organism>
<evidence type="ECO:0000256" key="9">
    <source>
        <dbReference type="ARBA" id="ARBA00022490"/>
    </source>
</evidence>
<protein>
    <recommendedName>
        <fullName evidence="8 18">3-dehydroquinate synthase</fullName>
        <shortName evidence="18">DHQS</shortName>
        <ecNumber evidence="7 18">4.2.3.4</ecNumber>
    </recommendedName>
</protein>
<evidence type="ECO:0000256" key="14">
    <source>
        <dbReference type="ARBA" id="ARBA00023027"/>
    </source>
</evidence>
<evidence type="ECO:0000256" key="10">
    <source>
        <dbReference type="ARBA" id="ARBA00022605"/>
    </source>
</evidence>
<dbReference type="PATRIC" id="fig|1133569.4.peg.711"/>
<feature type="binding site" evidence="18">
    <location>
        <position position="263"/>
    </location>
    <ligand>
        <name>Zn(2+)</name>
        <dbReference type="ChEBI" id="CHEBI:29105"/>
    </ligand>
</feature>
<feature type="domain" description="3-dehydroquinate synthase N-terminal" evidence="19">
    <location>
        <begin position="69"/>
        <end position="180"/>
    </location>
</feature>
<comment type="function">
    <text evidence="18">Catalyzes the conversion of 3-deoxy-D-arabino-heptulosonate 7-phosphate (DAHP) to dehydroquinate (DHQ).</text>
</comment>
<evidence type="ECO:0000256" key="18">
    <source>
        <dbReference type="HAMAP-Rule" id="MF_00110"/>
    </source>
</evidence>
<dbReference type="HAMAP" id="MF_00110">
    <property type="entry name" value="DHQ_synthase"/>
    <property type="match status" value="1"/>
</dbReference>
<dbReference type="Pfam" id="PF24621">
    <property type="entry name" value="DHQS_C"/>
    <property type="match status" value="1"/>
</dbReference>
<evidence type="ECO:0000256" key="7">
    <source>
        <dbReference type="ARBA" id="ARBA00013031"/>
    </source>
</evidence>
<accession>A0A0R2CBA8</accession>
<dbReference type="InterPro" id="IPR050071">
    <property type="entry name" value="Dehydroquinate_synthase"/>
</dbReference>
<evidence type="ECO:0000256" key="4">
    <source>
        <dbReference type="ARBA" id="ARBA00004496"/>
    </source>
</evidence>
<dbReference type="GO" id="GO:0005737">
    <property type="term" value="C:cytoplasm"/>
    <property type="evidence" value="ECO:0007669"/>
    <property type="project" value="UniProtKB-SubCell"/>
</dbReference>
<keyword evidence="9 18" id="KW-0963">Cytoplasm</keyword>
<name>A0A0R2CBA8_9LACO</name>
<dbReference type="OrthoDB" id="9806583at2"/>
<dbReference type="GO" id="GO:0009073">
    <property type="term" value="P:aromatic amino acid family biosynthetic process"/>
    <property type="evidence" value="ECO:0007669"/>
    <property type="project" value="UniProtKB-KW"/>
</dbReference>
<feature type="binding site" evidence="18">
    <location>
        <position position="153"/>
    </location>
    <ligand>
        <name>NAD(+)</name>
        <dbReference type="ChEBI" id="CHEBI:57540"/>
    </ligand>
</feature>
<comment type="caution">
    <text evidence="21">The sequence shown here is derived from an EMBL/GenBank/DDBJ whole genome shotgun (WGS) entry which is preliminary data.</text>
</comment>
<dbReference type="PANTHER" id="PTHR43622:SF7">
    <property type="entry name" value="3-DEHYDROQUINATE SYNTHASE, CHLOROPLASTIC"/>
    <property type="match status" value="1"/>
</dbReference>
<dbReference type="InterPro" id="IPR030960">
    <property type="entry name" value="DHQS/DOIS_N"/>
</dbReference>
<keyword evidence="14 18" id="KW-0520">NAD</keyword>
<dbReference type="Proteomes" id="UP000051576">
    <property type="component" value="Unassembled WGS sequence"/>
</dbReference>
<feature type="domain" description="3-dehydroquinate synthase C-terminal" evidence="20">
    <location>
        <begin position="183"/>
        <end position="322"/>
    </location>
</feature>
<feature type="binding site" evidence="18">
    <location>
        <begin position="107"/>
        <end position="111"/>
    </location>
    <ligand>
        <name>NAD(+)</name>
        <dbReference type="ChEBI" id="CHEBI:57540"/>
    </ligand>
</feature>
<dbReference type="GO" id="GO:0003856">
    <property type="term" value="F:3-dehydroquinate synthase activity"/>
    <property type="evidence" value="ECO:0007669"/>
    <property type="project" value="UniProtKB-UniRule"/>
</dbReference>
<evidence type="ECO:0000256" key="17">
    <source>
        <dbReference type="ARBA" id="ARBA00023285"/>
    </source>
</evidence>
<evidence type="ECO:0000256" key="8">
    <source>
        <dbReference type="ARBA" id="ARBA00017684"/>
    </source>
</evidence>
<evidence type="ECO:0000256" key="6">
    <source>
        <dbReference type="ARBA" id="ARBA00005412"/>
    </source>
</evidence>